<keyword evidence="9" id="KW-0732">Signal</keyword>
<dbReference type="Proteomes" id="UP001597101">
    <property type="component" value="Unassembled WGS sequence"/>
</dbReference>
<proteinExistence type="inferred from homology"/>
<evidence type="ECO:0000256" key="5">
    <source>
        <dbReference type="ARBA" id="ARBA00023110"/>
    </source>
</evidence>
<dbReference type="GO" id="GO:0003755">
    <property type="term" value="F:peptidyl-prolyl cis-trans isomerase activity"/>
    <property type="evidence" value="ECO:0007669"/>
    <property type="project" value="UniProtKB-EC"/>
</dbReference>
<dbReference type="Pfam" id="PF13616">
    <property type="entry name" value="Rotamase_3"/>
    <property type="match status" value="1"/>
</dbReference>
<evidence type="ECO:0000256" key="8">
    <source>
        <dbReference type="PROSITE-ProRule" id="PRU00278"/>
    </source>
</evidence>
<evidence type="ECO:0000313" key="12">
    <source>
        <dbReference type="Proteomes" id="UP001597101"/>
    </source>
</evidence>
<evidence type="ECO:0000256" key="6">
    <source>
        <dbReference type="ARBA" id="ARBA00030642"/>
    </source>
</evidence>
<feature type="domain" description="PpiC" evidence="10">
    <location>
        <begin position="138"/>
        <end position="228"/>
    </location>
</feature>
<dbReference type="InterPro" id="IPR000297">
    <property type="entry name" value="PPIase_PpiC"/>
</dbReference>
<sequence>MPSILSPFSRLLAAGVVVVSLAGSAFAQEDKPVAKVGDRVITTSDLDEAVNRLGQQFSNVPEEQRRARILDALIDFSVLAAEAEKSGVADTDAVKKTLEYLRIQALHNAYFSDKIRPSVTEEQVKARYDEQVAAATPEQEVKARHILVKTEEEAKAIIAELDGGADFIELAKTKSTGPSGPQGGDLGFFGKGRMVPEFEQAAFAMKAGEYSKEPVKTQFGFHVLKVDEVRDVALPTFEQSKGQIEQLLLSEAYAAAVKSGRSSLGIEVLDESLKLPEEN</sequence>
<reference evidence="12" key="1">
    <citation type="journal article" date="2019" name="Int. J. Syst. Evol. Microbiol.">
        <title>The Global Catalogue of Microorganisms (GCM) 10K type strain sequencing project: providing services to taxonomists for standard genome sequencing and annotation.</title>
        <authorList>
            <consortium name="The Broad Institute Genomics Platform"/>
            <consortium name="The Broad Institute Genome Sequencing Center for Infectious Disease"/>
            <person name="Wu L."/>
            <person name="Ma J."/>
        </authorList>
    </citation>
    <scope>NUCLEOTIDE SEQUENCE [LARGE SCALE GENOMIC DNA]</scope>
    <source>
        <strain evidence="12">CCUG 60023</strain>
    </source>
</reference>
<keyword evidence="5 8" id="KW-0697">Rotamase</keyword>
<comment type="catalytic activity">
    <reaction evidence="1">
        <text>[protein]-peptidylproline (omega=180) = [protein]-peptidylproline (omega=0)</text>
        <dbReference type="Rhea" id="RHEA:16237"/>
        <dbReference type="Rhea" id="RHEA-COMP:10747"/>
        <dbReference type="Rhea" id="RHEA-COMP:10748"/>
        <dbReference type="ChEBI" id="CHEBI:83833"/>
        <dbReference type="ChEBI" id="CHEBI:83834"/>
        <dbReference type="EC" id="5.2.1.8"/>
    </reaction>
</comment>
<gene>
    <name evidence="11" type="ORF">ACFQ14_01405</name>
</gene>
<evidence type="ECO:0000313" key="11">
    <source>
        <dbReference type="EMBL" id="MFD0915058.1"/>
    </source>
</evidence>
<comment type="similarity">
    <text evidence="2">Belongs to the PpiC/parvulin rotamase family.</text>
</comment>
<dbReference type="Gene3D" id="3.10.50.40">
    <property type="match status" value="1"/>
</dbReference>
<dbReference type="InterPro" id="IPR046357">
    <property type="entry name" value="PPIase_dom_sf"/>
</dbReference>
<dbReference type="PANTHER" id="PTHR47245:SF2">
    <property type="entry name" value="PEPTIDYL-PROLYL CIS-TRANS ISOMERASE HP_0175-RELATED"/>
    <property type="match status" value="1"/>
</dbReference>
<comment type="caution">
    <text evidence="11">The sequence shown here is derived from an EMBL/GenBank/DDBJ whole genome shotgun (WGS) entry which is preliminary data.</text>
</comment>
<keyword evidence="12" id="KW-1185">Reference proteome</keyword>
<dbReference type="RefSeq" id="WP_377210909.1">
    <property type="nucleotide sequence ID" value="NZ_JBHTJV010000002.1"/>
</dbReference>
<evidence type="ECO:0000256" key="2">
    <source>
        <dbReference type="ARBA" id="ARBA00007656"/>
    </source>
</evidence>
<dbReference type="SUPFAM" id="SSF54534">
    <property type="entry name" value="FKBP-like"/>
    <property type="match status" value="1"/>
</dbReference>
<dbReference type="InterPro" id="IPR050245">
    <property type="entry name" value="PrsA_foldase"/>
</dbReference>
<evidence type="ECO:0000256" key="7">
    <source>
        <dbReference type="ARBA" id="ARBA00031484"/>
    </source>
</evidence>
<dbReference type="Pfam" id="PF13624">
    <property type="entry name" value="SurA_N_3"/>
    <property type="match status" value="1"/>
</dbReference>
<evidence type="ECO:0000256" key="3">
    <source>
        <dbReference type="ARBA" id="ARBA00013194"/>
    </source>
</evidence>
<dbReference type="PROSITE" id="PS50198">
    <property type="entry name" value="PPIC_PPIASE_2"/>
    <property type="match status" value="1"/>
</dbReference>
<feature type="chain" id="PRO_5047029952" description="Parvulin-like PPIase" evidence="9">
    <location>
        <begin position="28"/>
        <end position="279"/>
    </location>
</feature>
<evidence type="ECO:0000256" key="9">
    <source>
        <dbReference type="SAM" id="SignalP"/>
    </source>
</evidence>
<dbReference type="EC" id="5.2.1.8" evidence="3"/>
<dbReference type="InterPro" id="IPR023058">
    <property type="entry name" value="PPIase_PpiC_CS"/>
</dbReference>
<evidence type="ECO:0000256" key="4">
    <source>
        <dbReference type="ARBA" id="ARBA00018370"/>
    </source>
</evidence>
<keyword evidence="8 11" id="KW-0413">Isomerase</keyword>
<feature type="signal peptide" evidence="9">
    <location>
        <begin position="1"/>
        <end position="27"/>
    </location>
</feature>
<dbReference type="PROSITE" id="PS01096">
    <property type="entry name" value="PPIC_PPIASE_1"/>
    <property type="match status" value="1"/>
</dbReference>
<accession>A0ABW3FBH3</accession>
<evidence type="ECO:0000256" key="1">
    <source>
        <dbReference type="ARBA" id="ARBA00000971"/>
    </source>
</evidence>
<name>A0ABW3FBH3_9HYPH</name>
<dbReference type="EMBL" id="JBHTJV010000002">
    <property type="protein sequence ID" value="MFD0915058.1"/>
    <property type="molecule type" value="Genomic_DNA"/>
</dbReference>
<protein>
    <recommendedName>
        <fullName evidence="4">Parvulin-like PPIase</fullName>
        <ecNumber evidence="3">5.2.1.8</ecNumber>
    </recommendedName>
    <alternativeName>
        <fullName evidence="6">Peptidyl-prolyl cis-trans isomerase plp</fullName>
    </alternativeName>
    <alternativeName>
        <fullName evidence="7">Rotamase plp</fullName>
    </alternativeName>
</protein>
<evidence type="ECO:0000259" key="10">
    <source>
        <dbReference type="PROSITE" id="PS50198"/>
    </source>
</evidence>
<dbReference type="Gene3D" id="1.10.4030.10">
    <property type="entry name" value="Porin chaperone SurA, peptide-binding domain"/>
    <property type="match status" value="1"/>
</dbReference>
<organism evidence="11 12">
    <name type="scientific">Pseudahrensia aquimaris</name>
    <dbReference type="NCBI Taxonomy" id="744461"/>
    <lineage>
        <taxon>Bacteria</taxon>
        <taxon>Pseudomonadati</taxon>
        <taxon>Pseudomonadota</taxon>
        <taxon>Alphaproteobacteria</taxon>
        <taxon>Hyphomicrobiales</taxon>
        <taxon>Ahrensiaceae</taxon>
        <taxon>Pseudahrensia</taxon>
    </lineage>
</organism>
<dbReference type="PANTHER" id="PTHR47245">
    <property type="entry name" value="PEPTIDYLPROLYL ISOMERASE"/>
    <property type="match status" value="1"/>
</dbReference>